<feature type="domain" description="DUF11" evidence="3">
    <location>
        <begin position="491"/>
        <end position="609"/>
    </location>
</feature>
<dbReference type="PANTHER" id="PTHR34819">
    <property type="entry name" value="LARGE CYSTEINE-RICH PERIPLASMIC PROTEIN OMCB"/>
    <property type="match status" value="1"/>
</dbReference>
<dbReference type="NCBIfam" id="NF033662">
    <property type="entry name" value="acid_disulf_rpt"/>
    <property type="match status" value="1"/>
</dbReference>
<evidence type="ECO:0000313" key="5">
    <source>
        <dbReference type="Proteomes" id="UP000176863"/>
    </source>
</evidence>
<gene>
    <name evidence="4" type="ORF">A2851_01765</name>
</gene>
<feature type="region of interest" description="Disordered" evidence="1">
    <location>
        <begin position="353"/>
        <end position="397"/>
    </location>
</feature>
<accession>A0A1F6CY70</accession>
<protein>
    <recommendedName>
        <fullName evidence="3">DUF11 domain-containing protein</fullName>
    </recommendedName>
</protein>
<evidence type="ECO:0000256" key="2">
    <source>
        <dbReference type="SAM" id="Phobius"/>
    </source>
</evidence>
<feature type="compositionally biased region" description="Gly residues" evidence="1">
    <location>
        <begin position="385"/>
        <end position="396"/>
    </location>
</feature>
<dbReference type="PANTHER" id="PTHR34819:SF3">
    <property type="entry name" value="CELL SURFACE PROTEIN"/>
    <property type="match status" value="1"/>
</dbReference>
<name>A0A1F6CY70_9BACT</name>
<feature type="compositionally biased region" description="Gly residues" evidence="1">
    <location>
        <begin position="615"/>
        <end position="632"/>
    </location>
</feature>
<feature type="region of interest" description="Disordered" evidence="1">
    <location>
        <begin position="781"/>
        <end position="835"/>
    </location>
</feature>
<feature type="compositionally biased region" description="Acidic residues" evidence="1">
    <location>
        <begin position="822"/>
        <end position="835"/>
    </location>
</feature>
<organism evidence="4 5">
    <name type="scientific">Candidatus Kaiserbacteria bacterium RIFCSPHIGHO2_01_FULL_53_29</name>
    <dbReference type="NCBI Taxonomy" id="1798480"/>
    <lineage>
        <taxon>Bacteria</taxon>
        <taxon>Candidatus Kaiseribacteriota</taxon>
    </lineage>
</organism>
<evidence type="ECO:0000256" key="1">
    <source>
        <dbReference type="SAM" id="MobiDB-lite"/>
    </source>
</evidence>
<feature type="region of interest" description="Disordered" evidence="1">
    <location>
        <begin position="596"/>
        <end position="663"/>
    </location>
</feature>
<dbReference type="Proteomes" id="UP000176863">
    <property type="component" value="Unassembled WGS sequence"/>
</dbReference>
<dbReference type="InterPro" id="IPR036366">
    <property type="entry name" value="PGBDSf"/>
</dbReference>
<dbReference type="InterPro" id="IPR001434">
    <property type="entry name" value="OmcB-like_DUF11"/>
</dbReference>
<dbReference type="STRING" id="1798480.A2851_01765"/>
<reference evidence="4 5" key="1">
    <citation type="journal article" date="2016" name="Nat. Commun.">
        <title>Thousands of microbial genomes shed light on interconnected biogeochemical processes in an aquifer system.</title>
        <authorList>
            <person name="Anantharaman K."/>
            <person name="Brown C.T."/>
            <person name="Hug L.A."/>
            <person name="Sharon I."/>
            <person name="Castelle C.J."/>
            <person name="Probst A.J."/>
            <person name="Thomas B.C."/>
            <person name="Singh A."/>
            <person name="Wilkins M.J."/>
            <person name="Karaoz U."/>
            <person name="Brodie E.L."/>
            <person name="Williams K.H."/>
            <person name="Hubbard S.S."/>
            <person name="Banfield J.F."/>
        </authorList>
    </citation>
    <scope>NUCLEOTIDE SEQUENCE [LARGE SCALE GENOMIC DNA]</scope>
</reference>
<feature type="compositionally biased region" description="Low complexity" evidence="1">
    <location>
        <begin position="157"/>
        <end position="173"/>
    </location>
</feature>
<dbReference type="AlphaFoldDB" id="A0A1F6CY70"/>
<feature type="region of interest" description="Disordered" evidence="1">
    <location>
        <begin position="91"/>
        <end position="228"/>
    </location>
</feature>
<evidence type="ECO:0000259" key="3">
    <source>
        <dbReference type="Pfam" id="PF01345"/>
    </source>
</evidence>
<dbReference type="EMBL" id="MFKT01000006">
    <property type="protein sequence ID" value="OGG54010.1"/>
    <property type="molecule type" value="Genomic_DNA"/>
</dbReference>
<feature type="compositionally biased region" description="Acidic residues" evidence="1">
    <location>
        <begin position="92"/>
        <end position="104"/>
    </location>
</feature>
<dbReference type="InterPro" id="IPR047589">
    <property type="entry name" value="DUF11_rpt"/>
</dbReference>
<dbReference type="InterPro" id="IPR051172">
    <property type="entry name" value="Chlamydia_OmcB"/>
</dbReference>
<evidence type="ECO:0000313" key="4">
    <source>
        <dbReference type="EMBL" id="OGG54010.1"/>
    </source>
</evidence>
<dbReference type="Gene3D" id="1.10.101.10">
    <property type="entry name" value="PGBD-like superfamily/PGBD"/>
    <property type="match status" value="1"/>
</dbReference>
<feature type="compositionally biased region" description="Gly residues" evidence="1">
    <location>
        <begin position="640"/>
        <end position="652"/>
    </location>
</feature>
<keyword evidence="2" id="KW-0472">Membrane</keyword>
<feature type="compositionally biased region" description="Polar residues" evidence="1">
    <location>
        <begin position="793"/>
        <end position="805"/>
    </location>
</feature>
<comment type="caution">
    <text evidence="4">The sequence shown here is derived from an EMBL/GenBank/DDBJ whole genome shotgun (WGS) entry which is preliminary data.</text>
</comment>
<sequence>MTLTLKRVSAAAAIIGASLFALGTVFLGNQRLALGLDSPFLPFPDPPTGSQILCYLNGLEMVNGFPVFHPPIPIFNVGECAGPQVTECSNNIDDDGDTLIDEADPACHTDGNAGNPSSYDPTLDDESDFVPQCKDGLDNDNDTFIDAADPGCHTDGNASNPDSYNPNDNSESNAPLPACMDGNDNDGDGLIDFPNDPGCSSLTDTDETNEGGGGGGTENTLPLCSDGTDNDGDSLVDLADPDCAGFMPKLVVVKTVINDNSGTSTVSDFSLHIGTTTSATATVVSGATTTVAVDSWKVGEIQRPAYTATFGGDCNGIGEVSLAIGQTKTCTITNNDVAPSAAQCADGIDNDGDSLVDSADPGCHTDGNADNAGSYDPADNSETDSGGGNGGSGGDGSATTTGTLIVKKLLNGGGTTTPSLFSFTLNGAATTTFESDAQNDLTVATGTYTVLEVATSTYTPSYNNCASVSVSVGSTTMCTISNTLISTTTTDVSVTKSVDKTSPNPGDTVIFTLTVTNNGPNAAPNVVVTDLLPNTLTYISDDASTTSTTYATTTGAWTVGTLANGSSTALHITASVGSGTAGQTITNTASVVSSFTDQNTGNNSASTNITPPAPGGGGVSDNGGGNGGGGDSGSSSGSSSGRGRGGGGGSPSGSGSPSDGQVLGTSTSCDAYLTAFIRSGRANDPEQVRRLQTVLRDFEGAQVAVNGVYDGATLVAVHAFQSKYAADILAPWAINQSTGYVYLTTRKKINEIYCRNTKQFPLSAAELGVILHTLQSEVGAQPSSTLGPPAPSSAGSGRVQSSASGELQPPPWNSSAGGAGWEDADTATETDESELIEATSTASVASVVSDVPWWLWIVLLVLAGFGVGWYFWTRPPLPMG</sequence>
<dbReference type="Gene3D" id="2.60.40.10">
    <property type="entry name" value="Immunoglobulins"/>
    <property type="match status" value="1"/>
</dbReference>
<dbReference type="InterPro" id="IPR013783">
    <property type="entry name" value="Ig-like_fold"/>
</dbReference>
<keyword evidence="2" id="KW-1133">Transmembrane helix</keyword>
<dbReference type="NCBIfam" id="TIGR01451">
    <property type="entry name" value="B_ant_repeat"/>
    <property type="match status" value="1"/>
</dbReference>
<keyword evidence="2" id="KW-0812">Transmembrane</keyword>
<proteinExistence type="predicted"/>
<feature type="transmembrane region" description="Helical" evidence="2">
    <location>
        <begin position="853"/>
        <end position="872"/>
    </location>
</feature>
<dbReference type="Pfam" id="PF01345">
    <property type="entry name" value="DUF11"/>
    <property type="match status" value="1"/>
</dbReference>
<feature type="compositionally biased region" description="Polar residues" evidence="1">
    <location>
        <begin position="596"/>
        <end position="610"/>
    </location>
</feature>